<accession>A0A1F8GSQ3</accession>
<organism evidence="6 7">
    <name type="scientific">Candidatus Yanofskybacteria bacterium RIFCSPLOWO2_01_FULL_49_25</name>
    <dbReference type="NCBI Taxonomy" id="1802701"/>
    <lineage>
        <taxon>Bacteria</taxon>
        <taxon>Candidatus Yanofskyibacteriota</taxon>
    </lineage>
</organism>
<keyword evidence="3 5" id="KW-1133">Transmembrane helix</keyword>
<feature type="transmembrane region" description="Helical" evidence="5">
    <location>
        <begin position="30"/>
        <end position="48"/>
    </location>
</feature>
<feature type="transmembrane region" description="Helical" evidence="5">
    <location>
        <begin position="218"/>
        <end position="236"/>
    </location>
</feature>
<gene>
    <name evidence="6" type="ORF">A3A33_00565</name>
</gene>
<protein>
    <recommendedName>
        <fullName evidence="8">Permease</fullName>
    </recommendedName>
</protein>
<reference evidence="6 7" key="1">
    <citation type="journal article" date="2016" name="Nat. Commun.">
        <title>Thousands of microbial genomes shed light on interconnected biogeochemical processes in an aquifer system.</title>
        <authorList>
            <person name="Anantharaman K."/>
            <person name="Brown C.T."/>
            <person name="Hug L.A."/>
            <person name="Sharon I."/>
            <person name="Castelle C.J."/>
            <person name="Probst A.J."/>
            <person name="Thomas B.C."/>
            <person name="Singh A."/>
            <person name="Wilkins M.J."/>
            <person name="Karaoz U."/>
            <person name="Brodie E.L."/>
            <person name="Williams K.H."/>
            <person name="Hubbard S.S."/>
            <person name="Banfield J.F."/>
        </authorList>
    </citation>
    <scope>NUCLEOTIDE SEQUENCE [LARGE SCALE GENOMIC DNA]</scope>
</reference>
<evidence type="ECO:0000256" key="1">
    <source>
        <dbReference type="ARBA" id="ARBA00004141"/>
    </source>
</evidence>
<dbReference type="PANTHER" id="PTHR16950:SF16">
    <property type="entry name" value="ZINC TRANSPORTER ZIP13"/>
    <property type="match status" value="1"/>
</dbReference>
<evidence type="ECO:0008006" key="8">
    <source>
        <dbReference type="Google" id="ProtNLM"/>
    </source>
</evidence>
<evidence type="ECO:0000256" key="2">
    <source>
        <dbReference type="ARBA" id="ARBA00022692"/>
    </source>
</evidence>
<evidence type="ECO:0000256" key="4">
    <source>
        <dbReference type="ARBA" id="ARBA00023136"/>
    </source>
</evidence>
<dbReference type="AlphaFoldDB" id="A0A1F8GSQ3"/>
<comment type="caution">
    <text evidence="6">The sequence shown here is derived from an EMBL/GenBank/DDBJ whole genome shotgun (WGS) entry which is preliminary data.</text>
</comment>
<feature type="transmembrane region" description="Helical" evidence="5">
    <location>
        <begin position="60"/>
        <end position="77"/>
    </location>
</feature>
<keyword evidence="4 5" id="KW-0472">Membrane</keyword>
<dbReference type="GO" id="GO:0046873">
    <property type="term" value="F:metal ion transmembrane transporter activity"/>
    <property type="evidence" value="ECO:0007669"/>
    <property type="project" value="InterPro"/>
</dbReference>
<sequence>MIIFISLATLAATLLGGFFALRFKDKLHLVLGFSAGAVIGVAFFDLLPEAIELGGPRFETSIVTTVAAFGFVLYMILDRFIVLHTDHDHDGHNHHRGTLSAGSLSFHSFLDGLAIGLAFQVSQAIGMIVAVAVLVHDFSDGINTVNFILKSGGSRARAIRWLIIDALAPVVGVLSTLFFKLPAEYLGLVLATFCGFFLYIGASELLPESHHGHPTKWTTIMTVIGIIVLYIAIRIAG</sequence>
<feature type="transmembrane region" description="Helical" evidence="5">
    <location>
        <begin position="113"/>
        <end position="138"/>
    </location>
</feature>
<evidence type="ECO:0000256" key="5">
    <source>
        <dbReference type="SAM" id="Phobius"/>
    </source>
</evidence>
<proteinExistence type="predicted"/>
<dbReference type="Pfam" id="PF02535">
    <property type="entry name" value="Zip"/>
    <property type="match status" value="1"/>
</dbReference>
<dbReference type="PANTHER" id="PTHR16950">
    <property type="entry name" value="ZINC TRANSPORTER SLC39A7 HISTIDINE-RICH MEMBRANE PROTEIN KE4"/>
    <property type="match status" value="1"/>
</dbReference>
<dbReference type="GO" id="GO:0016020">
    <property type="term" value="C:membrane"/>
    <property type="evidence" value="ECO:0007669"/>
    <property type="project" value="UniProtKB-SubCell"/>
</dbReference>
<dbReference type="InterPro" id="IPR003689">
    <property type="entry name" value="ZIP"/>
</dbReference>
<dbReference type="STRING" id="1802701.A3A33_00565"/>
<evidence type="ECO:0000313" key="7">
    <source>
        <dbReference type="Proteomes" id="UP000179047"/>
    </source>
</evidence>
<comment type="subcellular location">
    <subcellularLocation>
        <location evidence="1">Membrane</location>
        <topology evidence="1">Multi-pass membrane protein</topology>
    </subcellularLocation>
</comment>
<dbReference type="Proteomes" id="UP000179047">
    <property type="component" value="Unassembled WGS sequence"/>
</dbReference>
<feature type="transmembrane region" description="Helical" evidence="5">
    <location>
        <begin position="159"/>
        <end position="179"/>
    </location>
</feature>
<evidence type="ECO:0000256" key="3">
    <source>
        <dbReference type="ARBA" id="ARBA00022989"/>
    </source>
</evidence>
<dbReference type="EMBL" id="MGKP01000016">
    <property type="protein sequence ID" value="OGN28455.1"/>
    <property type="molecule type" value="Genomic_DNA"/>
</dbReference>
<name>A0A1F8GSQ3_9BACT</name>
<evidence type="ECO:0000313" key="6">
    <source>
        <dbReference type="EMBL" id="OGN28455.1"/>
    </source>
</evidence>
<keyword evidence="2 5" id="KW-0812">Transmembrane</keyword>
<feature type="transmembrane region" description="Helical" evidence="5">
    <location>
        <begin position="185"/>
        <end position="206"/>
    </location>
</feature>